<dbReference type="PANTHER" id="PTHR15860">
    <property type="entry name" value="UNCHARACTERIZED RING FINGER-CONTAINING PROTEIN"/>
    <property type="match status" value="1"/>
</dbReference>
<evidence type="ECO:0000259" key="12">
    <source>
        <dbReference type="PROSITE" id="PS50089"/>
    </source>
</evidence>
<dbReference type="InterPro" id="IPR044235">
    <property type="entry name" value="RNFT1/2"/>
</dbReference>
<sequence length="506" mass="52738">MREGEEEASSTDTSQPSSPRGAMSGSSHPSYSAAFLPGASQLPAQQPQPQPAPYQQQPQAPQPGPYQPQHSPPTFPPASYPPAPAQQPNPPPANPPEDRVIPDSSSSGRGGFFGQVFLGQALSRRTQAAAAAASAAVAAASLGGGAAADDGPSVSQAAERHRLISETTGLTVQVVAEWIAESVPFLLLLTWGFIVNHFSTLMITVWLAALTMRANADTRRIVAMRREAASGTCLAQAAVVAVVAGGIVAFTLPDTELLRALALGDVRKDTGIECLLLVALADSVLRFASLCPKLLVIAWFRRPGAGSGSGFRLPRFGFGAGSGAAGGLGGAAGGGGGAGGHERSSPARLQRQQSRVLTVVECGIGLYRALVPAPIWYSYFVGGGISESPLLSSLFCGVYLTIKTSSMSTQVRTFALALKTATRQGSLYGTYMGRDDGELGTYGACPVCQEPVCVPVRLDCGHIFCEDCILEWLERDRTCPMCRANVRPAGLQLCTDGASPLLPSLF</sequence>
<dbReference type="Proteomes" id="UP000612055">
    <property type="component" value="Unassembled WGS sequence"/>
</dbReference>
<keyword evidence="2 11" id="KW-0812">Transmembrane</keyword>
<dbReference type="GO" id="GO:0008270">
    <property type="term" value="F:zinc ion binding"/>
    <property type="evidence" value="ECO:0007669"/>
    <property type="project" value="UniProtKB-KW"/>
</dbReference>
<keyword evidence="7 11" id="KW-1133">Transmembrane helix</keyword>
<feature type="compositionally biased region" description="Polar residues" evidence="10">
    <location>
        <begin position="10"/>
        <end position="30"/>
    </location>
</feature>
<evidence type="ECO:0000313" key="14">
    <source>
        <dbReference type="Proteomes" id="UP000612055"/>
    </source>
</evidence>
<keyword evidence="8 11" id="KW-0472">Membrane</keyword>
<gene>
    <name evidence="13" type="ORF">HYH03_009425</name>
</gene>
<dbReference type="GO" id="GO:1904294">
    <property type="term" value="P:positive regulation of ERAD pathway"/>
    <property type="evidence" value="ECO:0007669"/>
    <property type="project" value="InterPro"/>
</dbReference>
<evidence type="ECO:0000313" key="13">
    <source>
        <dbReference type="EMBL" id="KAG2492176.1"/>
    </source>
</evidence>
<dbReference type="InterPro" id="IPR017907">
    <property type="entry name" value="Znf_RING_CS"/>
</dbReference>
<dbReference type="SMART" id="SM00184">
    <property type="entry name" value="RING"/>
    <property type="match status" value="1"/>
</dbReference>
<dbReference type="EMBL" id="JAEHOE010000046">
    <property type="protein sequence ID" value="KAG2492176.1"/>
    <property type="molecule type" value="Genomic_DNA"/>
</dbReference>
<feature type="compositionally biased region" description="Low complexity" evidence="10">
    <location>
        <begin position="36"/>
        <end position="45"/>
    </location>
</feature>
<dbReference type="CDD" id="cd16532">
    <property type="entry name" value="RING-HC_RNFT1-like"/>
    <property type="match status" value="1"/>
</dbReference>
<organism evidence="13 14">
    <name type="scientific">Edaphochlamys debaryana</name>
    <dbReference type="NCBI Taxonomy" id="47281"/>
    <lineage>
        <taxon>Eukaryota</taxon>
        <taxon>Viridiplantae</taxon>
        <taxon>Chlorophyta</taxon>
        <taxon>core chlorophytes</taxon>
        <taxon>Chlorophyceae</taxon>
        <taxon>CS clade</taxon>
        <taxon>Chlamydomonadales</taxon>
        <taxon>Chlamydomonadales incertae sedis</taxon>
        <taxon>Edaphochlamys</taxon>
    </lineage>
</organism>
<keyword evidence="14" id="KW-1185">Reference proteome</keyword>
<dbReference type="PROSITE" id="PS00518">
    <property type="entry name" value="ZF_RING_1"/>
    <property type="match status" value="1"/>
</dbReference>
<feature type="transmembrane region" description="Helical" evidence="11">
    <location>
        <begin position="185"/>
        <end position="210"/>
    </location>
</feature>
<evidence type="ECO:0000256" key="11">
    <source>
        <dbReference type="SAM" id="Phobius"/>
    </source>
</evidence>
<feature type="transmembrane region" description="Helical" evidence="11">
    <location>
        <begin position="231"/>
        <end position="252"/>
    </location>
</feature>
<dbReference type="AlphaFoldDB" id="A0A836BWY9"/>
<dbReference type="GO" id="GO:0061630">
    <property type="term" value="F:ubiquitin protein ligase activity"/>
    <property type="evidence" value="ECO:0007669"/>
    <property type="project" value="InterPro"/>
</dbReference>
<dbReference type="PROSITE" id="PS50089">
    <property type="entry name" value="ZF_RING_2"/>
    <property type="match status" value="1"/>
</dbReference>
<proteinExistence type="predicted"/>
<dbReference type="GO" id="GO:0016020">
    <property type="term" value="C:membrane"/>
    <property type="evidence" value="ECO:0007669"/>
    <property type="project" value="UniProtKB-SubCell"/>
</dbReference>
<comment type="subcellular location">
    <subcellularLocation>
        <location evidence="1">Membrane</location>
        <topology evidence="1">Multi-pass membrane protein</topology>
    </subcellularLocation>
</comment>
<accession>A0A836BWY9</accession>
<evidence type="ECO:0000256" key="1">
    <source>
        <dbReference type="ARBA" id="ARBA00004141"/>
    </source>
</evidence>
<evidence type="ECO:0000256" key="6">
    <source>
        <dbReference type="ARBA" id="ARBA00022833"/>
    </source>
</evidence>
<evidence type="ECO:0000256" key="5">
    <source>
        <dbReference type="ARBA" id="ARBA00022786"/>
    </source>
</evidence>
<dbReference type="SUPFAM" id="SSF57850">
    <property type="entry name" value="RING/U-box"/>
    <property type="match status" value="1"/>
</dbReference>
<dbReference type="InterPro" id="IPR001841">
    <property type="entry name" value="Znf_RING"/>
</dbReference>
<comment type="caution">
    <text evidence="13">The sequence shown here is derived from an EMBL/GenBank/DDBJ whole genome shotgun (WGS) entry which is preliminary data.</text>
</comment>
<name>A0A836BWY9_9CHLO</name>
<dbReference type="PANTHER" id="PTHR15860:SF0">
    <property type="entry name" value="LP20373P"/>
    <property type="match status" value="1"/>
</dbReference>
<keyword evidence="5" id="KW-0833">Ubl conjugation pathway</keyword>
<evidence type="ECO:0000256" key="7">
    <source>
        <dbReference type="ARBA" id="ARBA00022989"/>
    </source>
</evidence>
<evidence type="ECO:0000256" key="10">
    <source>
        <dbReference type="SAM" id="MobiDB-lite"/>
    </source>
</evidence>
<feature type="region of interest" description="Disordered" evidence="10">
    <location>
        <begin position="1"/>
        <end position="106"/>
    </location>
</feature>
<keyword evidence="4 9" id="KW-0863">Zinc-finger</keyword>
<dbReference type="OrthoDB" id="9049620at2759"/>
<evidence type="ECO:0000256" key="2">
    <source>
        <dbReference type="ARBA" id="ARBA00022692"/>
    </source>
</evidence>
<keyword evidence="6" id="KW-0862">Zinc</keyword>
<protein>
    <recommendedName>
        <fullName evidence="12">RING-type domain-containing protein</fullName>
    </recommendedName>
</protein>
<dbReference type="Pfam" id="PF13639">
    <property type="entry name" value="zf-RING_2"/>
    <property type="match status" value="1"/>
</dbReference>
<feature type="compositionally biased region" description="Pro residues" evidence="10">
    <location>
        <begin position="60"/>
        <end position="95"/>
    </location>
</feature>
<dbReference type="Gene3D" id="3.30.40.10">
    <property type="entry name" value="Zinc/RING finger domain, C3HC4 (zinc finger)"/>
    <property type="match status" value="1"/>
</dbReference>
<keyword evidence="3" id="KW-0479">Metal-binding</keyword>
<feature type="domain" description="RING-type" evidence="12">
    <location>
        <begin position="445"/>
        <end position="483"/>
    </location>
</feature>
<evidence type="ECO:0000256" key="8">
    <source>
        <dbReference type="ARBA" id="ARBA00023136"/>
    </source>
</evidence>
<evidence type="ECO:0000256" key="4">
    <source>
        <dbReference type="ARBA" id="ARBA00022771"/>
    </source>
</evidence>
<evidence type="ECO:0000256" key="3">
    <source>
        <dbReference type="ARBA" id="ARBA00022723"/>
    </source>
</evidence>
<reference evidence="13" key="1">
    <citation type="journal article" date="2020" name="bioRxiv">
        <title>Comparative genomics of Chlamydomonas.</title>
        <authorList>
            <person name="Craig R.J."/>
            <person name="Hasan A.R."/>
            <person name="Ness R.W."/>
            <person name="Keightley P.D."/>
        </authorList>
    </citation>
    <scope>NUCLEOTIDE SEQUENCE</scope>
    <source>
        <strain evidence="13">CCAP 11/70</strain>
    </source>
</reference>
<dbReference type="InterPro" id="IPR013083">
    <property type="entry name" value="Znf_RING/FYVE/PHD"/>
</dbReference>
<evidence type="ECO:0000256" key="9">
    <source>
        <dbReference type="PROSITE-ProRule" id="PRU00175"/>
    </source>
</evidence>